<name>A0ABY2Z0H6_9BACT</name>
<feature type="chain" id="PRO_5047429014" description="Lipoprotein" evidence="1">
    <location>
        <begin position="22"/>
        <end position="244"/>
    </location>
</feature>
<protein>
    <recommendedName>
        <fullName evidence="4">Lipoprotein</fullName>
    </recommendedName>
</protein>
<sequence length="244" mass="28662">MLRKLFSSLAVFAFTTLPVVAISCQRKVSADEVIFKIRQFPDRDIKVFETIVKKYNAQNPNKKVKLVYAKSRENIFQNIALQLEANDETIPNLVLYYPSLANLIAKYDRSLDFYEETKEANLYPKVLLSNKQLGIPKTNNSIYNLPIGLSNDILIINNLYLGFYLFKLEAAIKKNNLQINIFENKEKHQIFDNAINVYLNQQEEIKQKMESMWNEKYEINIDYVKTNKFIFKDSIFKYNDELLN</sequence>
<organism evidence="2 3">
    <name type="scientific">Metamycoplasma neophronis</name>
    <dbReference type="NCBI Taxonomy" id="872983"/>
    <lineage>
        <taxon>Bacteria</taxon>
        <taxon>Bacillati</taxon>
        <taxon>Mycoplasmatota</taxon>
        <taxon>Mycoplasmoidales</taxon>
        <taxon>Metamycoplasmataceae</taxon>
        <taxon>Metamycoplasma</taxon>
    </lineage>
</organism>
<dbReference type="RefSeq" id="WP_140914498.1">
    <property type="nucleotide sequence ID" value="NZ_VHHP01000001.1"/>
</dbReference>
<dbReference type="PROSITE" id="PS51257">
    <property type="entry name" value="PROKAR_LIPOPROTEIN"/>
    <property type="match status" value="1"/>
</dbReference>
<evidence type="ECO:0000256" key="1">
    <source>
        <dbReference type="SAM" id="SignalP"/>
    </source>
</evidence>
<dbReference type="EMBL" id="VHHP01000001">
    <property type="protein sequence ID" value="TPR54645.1"/>
    <property type="molecule type" value="Genomic_DNA"/>
</dbReference>
<accession>A0ABY2Z0H6</accession>
<evidence type="ECO:0000313" key="2">
    <source>
        <dbReference type="EMBL" id="TPR54645.1"/>
    </source>
</evidence>
<keyword evidence="1" id="KW-0732">Signal</keyword>
<feature type="signal peptide" evidence="1">
    <location>
        <begin position="1"/>
        <end position="21"/>
    </location>
</feature>
<comment type="caution">
    <text evidence="2">The sequence shown here is derived from an EMBL/GenBank/DDBJ whole genome shotgun (WGS) entry which is preliminary data.</text>
</comment>
<evidence type="ECO:0008006" key="4">
    <source>
        <dbReference type="Google" id="ProtNLM"/>
    </source>
</evidence>
<proteinExistence type="predicted"/>
<evidence type="ECO:0000313" key="3">
    <source>
        <dbReference type="Proteomes" id="UP000316851"/>
    </source>
</evidence>
<dbReference type="Gene3D" id="3.40.190.10">
    <property type="entry name" value="Periplasmic binding protein-like II"/>
    <property type="match status" value="1"/>
</dbReference>
<reference evidence="2" key="1">
    <citation type="submission" date="2019-06" db="EMBL/GenBank/DDBJ databases">
        <title>Mycoplasma neophronis type strain whole genome sequence.</title>
        <authorList>
            <person name="Spergser J."/>
        </authorList>
    </citation>
    <scope>NUCLEOTIDE SEQUENCE [LARGE SCALE GENOMIC DNA]</scope>
    <source>
        <strain evidence="2">DSM 24097</strain>
    </source>
</reference>
<dbReference type="SUPFAM" id="SSF53850">
    <property type="entry name" value="Periplasmic binding protein-like II"/>
    <property type="match status" value="1"/>
</dbReference>
<gene>
    <name evidence="2" type="ORF">FJR74_00005</name>
</gene>
<dbReference type="Proteomes" id="UP000316851">
    <property type="component" value="Unassembled WGS sequence"/>
</dbReference>
<keyword evidence="3" id="KW-1185">Reference proteome</keyword>
<feature type="non-terminal residue" evidence="2">
    <location>
        <position position="244"/>
    </location>
</feature>